<accession>A0A368VKU5</accession>
<evidence type="ECO:0000313" key="1">
    <source>
        <dbReference type="EMBL" id="RCW40934.1"/>
    </source>
</evidence>
<comment type="caution">
    <text evidence="1">The sequence shown here is derived from an EMBL/GenBank/DDBJ whole genome shotgun (WGS) entry which is preliminary data.</text>
</comment>
<dbReference type="AlphaFoldDB" id="A0A368VKU5"/>
<keyword evidence="2" id="KW-1185">Reference proteome</keyword>
<evidence type="ECO:0008006" key="3">
    <source>
        <dbReference type="Google" id="ProtNLM"/>
    </source>
</evidence>
<dbReference type="EMBL" id="QPJC01000009">
    <property type="protein sequence ID" value="RCW40934.1"/>
    <property type="molecule type" value="Genomic_DNA"/>
</dbReference>
<protein>
    <recommendedName>
        <fullName evidence="3">DUF1440 domain-containing protein</fullName>
    </recommendedName>
</protein>
<name>A0A368VKU5_9ACTN</name>
<dbReference type="Proteomes" id="UP000253495">
    <property type="component" value="Unassembled WGS sequence"/>
</dbReference>
<sequence length="149" mass="15945">MAMTGIRTVTANVGLVGQSPPEAIVDRHAPAGIQRLPQQHRTALTELAHWSYGATGGVVFGMLPPRMRAYPGIGPVYGLAIWASFEAGIAPLLGVQRAKQTRTLSRALIAADHVLYGIVVAGRLAPEPQVIARKHRSRSPSWIAGHCEQ</sequence>
<gene>
    <name evidence="1" type="ORF">DFQ14_10911</name>
</gene>
<evidence type="ECO:0000313" key="2">
    <source>
        <dbReference type="Proteomes" id="UP000253495"/>
    </source>
</evidence>
<reference evidence="1 2" key="1">
    <citation type="submission" date="2018-07" db="EMBL/GenBank/DDBJ databases">
        <title>Genomic Encyclopedia of Type Strains, Phase III (KMG-III): the genomes of soil and plant-associated and newly described type strains.</title>
        <authorList>
            <person name="Whitman W."/>
        </authorList>
    </citation>
    <scope>NUCLEOTIDE SEQUENCE [LARGE SCALE GENOMIC DNA]</scope>
    <source>
        <strain evidence="1 2">CECT 8575</strain>
    </source>
</reference>
<proteinExistence type="predicted"/>
<organism evidence="1 2">
    <name type="scientific">Halopolyspora algeriensis</name>
    <dbReference type="NCBI Taxonomy" id="1500506"/>
    <lineage>
        <taxon>Bacteria</taxon>
        <taxon>Bacillati</taxon>
        <taxon>Actinomycetota</taxon>
        <taxon>Actinomycetes</taxon>
        <taxon>Actinomycetes incertae sedis</taxon>
        <taxon>Halopolyspora</taxon>
    </lineage>
</organism>